<dbReference type="Gene3D" id="1.25.40.10">
    <property type="entry name" value="Tetratricopeptide repeat domain"/>
    <property type="match status" value="1"/>
</dbReference>
<dbReference type="InterPro" id="IPR005158">
    <property type="entry name" value="BTAD"/>
</dbReference>
<protein>
    <submittedName>
        <fullName evidence="2">Winged helix-turn-helix domain-containing protein</fullName>
    </submittedName>
</protein>
<evidence type="ECO:0000313" key="2">
    <source>
        <dbReference type="EMBL" id="MCU6724549.1"/>
    </source>
</evidence>
<dbReference type="RefSeq" id="WP_262653975.1">
    <property type="nucleotide sequence ID" value="NZ_JAOQKE010000003.1"/>
</dbReference>
<dbReference type="EMBL" id="JAOQKE010000003">
    <property type="protein sequence ID" value="MCU6724549.1"/>
    <property type="molecule type" value="Genomic_DNA"/>
</dbReference>
<dbReference type="InterPro" id="IPR011990">
    <property type="entry name" value="TPR-like_helical_dom_sf"/>
</dbReference>
<dbReference type="SUPFAM" id="SSF48452">
    <property type="entry name" value="TPR-like"/>
    <property type="match status" value="1"/>
</dbReference>
<dbReference type="InterPro" id="IPR036388">
    <property type="entry name" value="WH-like_DNA-bd_sf"/>
</dbReference>
<dbReference type="InterPro" id="IPR051677">
    <property type="entry name" value="AfsR-DnrI-RedD_regulator"/>
</dbReference>
<dbReference type="SMART" id="SM01043">
    <property type="entry name" value="BTAD"/>
    <property type="match status" value="1"/>
</dbReference>
<evidence type="ECO:0000313" key="3">
    <source>
        <dbReference type="Proteomes" id="UP001652338"/>
    </source>
</evidence>
<dbReference type="SUPFAM" id="SSF46894">
    <property type="entry name" value="C-terminal effector domain of the bipartite response regulators"/>
    <property type="match status" value="1"/>
</dbReference>
<dbReference type="Pfam" id="PF03704">
    <property type="entry name" value="BTAD"/>
    <property type="match status" value="1"/>
</dbReference>
<reference evidence="2 3" key="1">
    <citation type="journal article" date="2021" name="ISME Commun">
        <title>Automated analysis of genomic sequences facilitates high-throughput and comprehensive description of bacteria.</title>
        <authorList>
            <person name="Hitch T.C.A."/>
        </authorList>
    </citation>
    <scope>NUCLEOTIDE SEQUENCE [LARGE SCALE GENOMIC DNA]</scope>
    <source>
        <strain evidence="2 3">Sanger_29</strain>
    </source>
</reference>
<dbReference type="InterPro" id="IPR016032">
    <property type="entry name" value="Sig_transdc_resp-reg_C-effctor"/>
</dbReference>
<evidence type="ECO:0000259" key="1">
    <source>
        <dbReference type="SMART" id="SM01043"/>
    </source>
</evidence>
<keyword evidence="3" id="KW-1185">Reference proteome</keyword>
<proteinExistence type="predicted"/>
<accession>A0ABT2SJ63</accession>
<organism evidence="2 3">
    <name type="scientific">Muricoprocola aceti</name>
    <dbReference type="NCBI Taxonomy" id="2981772"/>
    <lineage>
        <taxon>Bacteria</taxon>
        <taxon>Bacillati</taxon>
        <taxon>Bacillota</taxon>
        <taxon>Clostridia</taxon>
        <taxon>Lachnospirales</taxon>
        <taxon>Lachnospiraceae</taxon>
        <taxon>Muricoprocola</taxon>
    </lineage>
</organism>
<name>A0ABT2SJ63_9FIRM</name>
<gene>
    <name evidence="2" type="ORF">OCV47_04100</name>
</gene>
<sequence length="414" mass="47720">MPEQKLEVRMLGDFSVMYAGKEIVIDRSFVSKTTQLFQLFLTHAQDGVSKATLIDALYGREEVENKNGSLNNTIFRLRRQLKAAGLPDSNYICIQSGMCTWDETIPVWVDVCEFEKLVQEGQKCSKEEQLDTYRRAVAIYAGEFLPNMIGEDWVTVENVHCRDLYARCVQELCEDGMMEERYEEVLRVSSAAAAIYPFEDWQLWQIDSLMAMSRYQEAMTVYEKSTQLAFEELGLSPSPEMLRRFRIMGEHVSQTAEVADDIKNRLSEKEKAMGAYYCTFPSFVDIYHVFTRMMERSGISVYIMLCTLKHGNGTVKWEESKDRAASKKLASAISGSLRKGDFYTRYSYTQYLIMFSEIKLENCKIVSDRIRANFEKSCSGDYSVDFHVTSIADIDRDEDVPEKYFLNASGIWKE</sequence>
<dbReference type="Gene3D" id="1.10.10.10">
    <property type="entry name" value="Winged helix-like DNA-binding domain superfamily/Winged helix DNA-binding domain"/>
    <property type="match status" value="1"/>
</dbReference>
<comment type="caution">
    <text evidence="2">The sequence shown here is derived from an EMBL/GenBank/DDBJ whole genome shotgun (WGS) entry which is preliminary data.</text>
</comment>
<feature type="domain" description="Bacterial transcriptional activator" evidence="1">
    <location>
        <begin position="109"/>
        <end position="248"/>
    </location>
</feature>
<dbReference type="PANTHER" id="PTHR35807">
    <property type="entry name" value="TRANSCRIPTIONAL REGULATOR REDD-RELATED"/>
    <property type="match status" value="1"/>
</dbReference>
<dbReference type="Proteomes" id="UP001652338">
    <property type="component" value="Unassembled WGS sequence"/>
</dbReference>